<dbReference type="STRING" id="1082479.SAMN05216241_11060"/>
<evidence type="ECO:0000313" key="3">
    <source>
        <dbReference type="Proteomes" id="UP000199415"/>
    </source>
</evidence>
<dbReference type="Proteomes" id="UP000199415">
    <property type="component" value="Unassembled WGS sequence"/>
</dbReference>
<keyword evidence="1" id="KW-1133">Transmembrane helix</keyword>
<keyword evidence="1" id="KW-0812">Transmembrane</keyword>
<keyword evidence="3" id="KW-1185">Reference proteome</keyword>
<feature type="transmembrane region" description="Helical" evidence="1">
    <location>
        <begin position="263"/>
        <end position="287"/>
    </location>
</feature>
<dbReference type="RefSeq" id="WP_090021199.1">
    <property type="nucleotide sequence ID" value="NZ_FNCE01000010.1"/>
</dbReference>
<protein>
    <submittedName>
        <fullName evidence="2">Cell division transport system permease protein</fullName>
    </submittedName>
</protein>
<proteinExistence type="predicted"/>
<sequence length="295" mass="31309">MIFARRDVPLQKDASARYLPWLIGFMVYLATLALAAALAVSNLAERWDTGLAGRLTVQIPPPGPDSQVSRAAQVNNVVDTLKRRPGIASARPIPDERVREMLAPWLGERRSLGELPLPALVAARVNRANPPDMANLQAAVQTAAPRATIDDHQRTLGRLLEVVRSFQGVAVLVMGLVTAAAVVTVIFATRTGLAVHRNVIEILHLIGAQDGYIARQFQHHALRLGLLGGVIGVVLAAATLLILREAISVGGGALIPDLALAGWQWASLGLIPVATAAVATATARLTVLRTLARLA</sequence>
<evidence type="ECO:0000256" key="1">
    <source>
        <dbReference type="SAM" id="Phobius"/>
    </source>
</evidence>
<name>A0A1G7TSJ3_9PROT</name>
<keyword evidence="2" id="KW-0132">Cell division</keyword>
<keyword evidence="1" id="KW-0472">Membrane</keyword>
<evidence type="ECO:0000313" key="2">
    <source>
        <dbReference type="EMBL" id="SDG38316.1"/>
    </source>
</evidence>
<dbReference type="GO" id="GO:0016020">
    <property type="term" value="C:membrane"/>
    <property type="evidence" value="ECO:0007669"/>
    <property type="project" value="InterPro"/>
</dbReference>
<dbReference type="InterPro" id="IPR004513">
    <property type="entry name" value="FtsX"/>
</dbReference>
<feature type="transmembrane region" description="Helical" evidence="1">
    <location>
        <begin position="21"/>
        <end position="40"/>
    </location>
</feature>
<gene>
    <name evidence="2" type="ORF">SAMN05216241_11060</name>
</gene>
<dbReference type="AlphaFoldDB" id="A0A1G7TSJ3"/>
<feature type="transmembrane region" description="Helical" evidence="1">
    <location>
        <begin position="224"/>
        <end position="243"/>
    </location>
</feature>
<dbReference type="PANTHER" id="PTHR47755:SF1">
    <property type="entry name" value="CELL DIVISION PROTEIN FTSX"/>
    <property type="match status" value="1"/>
</dbReference>
<dbReference type="GO" id="GO:0051301">
    <property type="term" value="P:cell division"/>
    <property type="evidence" value="ECO:0007669"/>
    <property type="project" value="UniProtKB-KW"/>
</dbReference>
<keyword evidence="2" id="KW-0131">Cell cycle</keyword>
<dbReference type="PANTHER" id="PTHR47755">
    <property type="entry name" value="CELL DIVISION PROTEIN FTSX"/>
    <property type="match status" value="1"/>
</dbReference>
<dbReference type="GO" id="GO:0032153">
    <property type="term" value="C:cell division site"/>
    <property type="evidence" value="ECO:0007669"/>
    <property type="project" value="TreeGrafter"/>
</dbReference>
<accession>A0A1G7TSJ3</accession>
<organism evidence="2 3">
    <name type="scientific">Limimonas halophila</name>
    <dbReference type="NCBI Taxonomy" id="1082479"/>
    <lineage>
        <taxon>Bacteria</taxon>
        <taxon>Pseudomonadati</taxon>
        <taxon>Pseudomonadota</taxon>
        <taxon>Alphaproteobacteria</taxon>
        <taxon>Rhodospirillales</taxon>
        <taxon>Rhodovibrionaceae</taxon>
        <taxon>Limimonas</taxon>
    </lineage>
</organism>
<reference evidence="2 3" key="1">
    <citation type="submission" date="2016-10" db="EMBL/GenBank/DDBJ databases">
        <authorList>
            <person name="de Groot N.N."/>
        </authorList>
    </citation>
    <scope>NUCLEOTIDE SEQUENCE [LARGE SCALE GENOMIC DNA]</scope>
    <source>
        <strain evidence="2 3">DSM 25584</strain>
    </source>
</reference>
<dbReference type="EMBL" id="FNCE01000010">
    <property type="protein sequence ID" value="SDG38316.1"/>
    <property type="molecule type" value="Genomic_DNA"/>
</dbReference>
<feature type="transmembrane region" description="Helical" evidence="1">
    <location>
        <begin position="166"/>
        <end position="188"/>
    </location>
</feature>
<dbReference type="OrthoDB" id="9814843at2"/>